<comment type="caution">
    <text evidence="1">The sequence shown here is derived from an EMBL/GenBank/DDBJ whole genome shotgun (WGS) entry which is preliminary data.</text>
</comment>
<name>A0A699UW77_TANCI</name>
<sequence length="38" mass="4248">MRRVGKGFLGVETPLFENMLAVRAVDAEEEVQVPTQDD</sequence>
<gene>
    <name evidence="1" type="ORF">Tci_897408</name>
</gene>
<dbReference type="AlphaFoldDB" id="A0A699UW77"/>
<protein>
    <submittedName>
        <fullName evidence="1">Uncharacterized protein</fullName>
    </submittedName>
</protein>
<dbReference type="EMBL" id="BKCJ011360695">
    <property type="protein sequence ID" value="GFD25439.1"/>
    <property type="molecule type" value="Genomic_DNA"/>
</dbReference>
<proteinExistence type="predicted"/>
<evidence type="ECO:0000313" key="1">
    <source>
        <dbReference type="EMBL" id="GFD25439.1"/>
    </source>
</evidence>
<reference evidence="1" key="1">
    <citation type="journal article" date="2019" name="Sci. Rep.">
        <title>Draft genome of Tanacetum cinerariifolium, the natural source of mosquito coil.</title>
        <authorList>
            <person name="Yamashiro T."/>
            <person name="Shiraishi A."/>
            <person name="Satake H."/>
            <person name="Nakayama K."/>
        </authorList>
    </citation>
    <scope>NUCLEOTIDE SEQUENCE</scope>
</reference>
<feature type="non-terminal residue" evidence="1">
    <location>
        <position position="38"/>
    </location>
</feature>
<organism evidence="1">
    <name type="scientific">Tanacetum cinerariifolium</name>
    <name type="common">Dalmatian daisy</name>
    <name type="synonym">Chrysanthemum cinerariifolium</name>
    <dbReference type="NCBI Taxonomy" id="118510"/>
    <lineage>
        <taxon>Eukaryota</taxon>
        <taxon>Viridiplantae</taxon>
        <taxon>Streptophyta</taxon>
        <taxon>Embryophyta</taxon>
        <taxon>Tracheophyta</taxon>
        <taxon>Spermatophyta</taxon>
        <taxon>Magnoliopsida</taxon>
        <taxon>eudicotyledons</taxon>
        <taxon>Gunneridae</taxon>
        <taxon>Pentapetalae</taxon>
        <taxon>asterids</taxon>
        <taxon>campanulids</taxon>
        <taxon>Asterales</taxon>
        <taxon>Asteraceae</taxon>
        <taxon>Asteroideae</taxon>
        <taxon>Anthemideae</taxon>
        <taxon>Anthemidinae</taxon>
        <taxon>Tanacetum</taxon>
    </lineage>
</organism>
<accession>A0A699UW77</accession>